<keyword evidence="13" id="KW-1185">Reference proteome</keyword>
<feature type="domain" description="Tim10-like" evidence="11">
    <location>
        <begin position="13"/>
        <end position="74"/>
    </location>
</feature>
<comment type="function">
    <text evidence="10">Mitochondrial intermembrane chaperone that participates in the import and insertion of some multi-pass transmembrane proteins into the mitochondrial inner membrane. Also required for the transfer of beta-barrel precursors from the TOM complex to the sorting and assembly machinery (SAM complex) of the outer membrane. Acts as a chaperone-like protein that protects the hydrophobic precursors from aggregation and guide them through the mitochondrial intermembrane space.</text>
</comment>
<dbReference type="Pfam" id="PF02953">
    <property type="entry name" value="zf-Tim10_DDP"/>
    <property type="match status" value="1"/>
</dbReference>
<dbReference type="STRING" id="765915.A0A1Y2I7E6"/>
<reference evidence="12 13" key="1">
    <citation type="submission" date="2016-07" db="EMBL/GenBank/DDBJ databases">
        <title>Pervasive Adenine N6-methylation of Active Genes in Fungi.</title>
        <authorList>
            <consortium name="DOE Joint Genome Institute"/>
            <person name="Mondo S.J."/>
            <person name="Dannebaum R.O."/>
            <person name="Kuo R.C."/>
            <person name="Labutti K."/>
            <person name="Haridas S."/>
            <person name="Kuo A."/>
            <person name="Salamov A."/>
            <person name="Ahrendt S.R."/>
            <person name="Lipzen A."/>
            <person name="Sullivan W."/>
            <person name="Andreopoulos W.B."/>
            <person name="Clum A."/>
            <person name="Lindquist E."/>
            <person name="Daum C."/>
            <person name="Ramamoorthy G.K."/>
            <person name="Gryganskyi A."/>
            <person name="Culley D."/>
            <person name="Magnuson J.K."/>
            <person name="James T.Y."/>
            <person name="O'Malley M.A."/>
            <person name="Stajich J.E."/>
            <person name="Spatafora J.W."/>
            <person name="Visel A."/>
            <person name="Grigoriev I.V."/>
        </authorList>
    </citation>
    <scope>NUCLEOTIDE SEQUENCE [LARGE SCALE GENOMIC DNA]</scope>
    <source>
        <strain evidence="12 13">PL171</strain>
    </source>
</reference>
<evidence type="ECO:0000256" key="9">
    <source>
        <dbReference type="ARBA" id="ARBA00023157"/>
    </source>
</evidence>
<comment type="similarity">
    <text evidence="1 10">Belongs to the small Tim family.</text>
</comment>
<keyword evidence="9 10" id="KW-1015">Disulfide bond</keyword>
<evidence type="ECO:0000256" key="8">
    <source>
        <dbReference type="ARBA" id="ARBA00023128"/>
    </source>
</evidence>
<keyword evidence="3" id="KW-0479">Metal-binding</keyword>
<evidence type="ECO:0000256" key="1">
    <source>
        <dbReference type="ARBA" id="ARBA00006720"/>
    </source>
</evidence>
<keyword evidence="4 10" id="KW-0472">Membrane</keyword>
<protein>
    <recommendedName>
        <fullName evidence="10">Mitochondrial import inner membrane translocase subunit</fullName>
    </recommendedName>
</protein>
<dbReference type="OrthoDB" id="274922at2759"/>
<organism evidence="12 13">
    <name type="scientific">Catenaria anguillulae PL171</name>
    <dbReference type="NCBI Taxonomy" id="765915"/>
    <lineage>
        <taxon>Eukaryota</taxon>
        <taxon>Fungi</taxon>
        <taxon>Fungi incertae sedis</taxon>
        <taxon>Blastocladiomycota</taxon>
        <taxon>Blastocladiomycetes</taxon>
        <taxon>Blastocladiales</taxon>
        <taxon>Catenariaceae</taxon>
        <taxon>Catenaria</taxon>
    </lineage>
</organism>
<dbReference type="PANTHER" id="PTHR11038">
    <property type="entry name" value="MITOCHONDRIAL IMPORT INNER MEMBRANE TRANSLOCASE SUBUNIT TIM10"/>
    <property type="match status" value="1"/>
</dbReference>
<gene>
    <name evidence="12" type="ORF">BCR44DRAFT_45833</name>
</gene>
<comment type="domain">
    <text evidence="10">The twin CX3C motif contains 4 conserved Cys residues that form 2 disulfide bonds in the mitochondrial intermembrane space.</text>
</comment>
<evidence type="ECO:0000313" key="13">
    <source>
        <dbReference type="Proteomes" id="UP000193411"/>
    </source>
</evidence>
<dbReference type="GO" id="GO:0005743">
    <property type="term" value="C:mitochondrial inner membrane"/>
    <property type="evidence" value="ECO:0007669"/>
    <property type="project" value="UniProtKB-SubCell"/>
</dbReference>
<keyword evidence="2 10" id="KW-0813">Transport</keyword>
<dbReference type="EMBL" id="MCFL01000001">
    <property type="protein sequence ID" value="ORZ41432.1"/>
    <property type="molecule type" value="Genomic_DNA"/>
</dbReference>
<dbReference type="Gene3D" id="1.10.287.810">
    <property type="entry name" value="Mitochondrial import inner membrane translocase subunit tim13 like domains"/>
    <property type="match status" value="1"/>
</dbReference>
<comment type="subcellular location">
    <subcellularLocation>
        <location evidence="10">Mitochondrion inner membrane</location>
        <topology evidence="10">Peripheral membrane protein</topology>
        <orientation evidence="10">Intermembrane side</orientation>
    </subcellularLocation>
</comment>
<dbReference type="GO" id="GO:0045039">
    <property type="term" value="P:protein insertion into mitochondrial inner membrane"/>
    <property type="evidence" value="ECO:0007669"/>
    <property type="project" value="TreeGrafter"/>
</dbReference>
<evidence type="ECO:0000256" key="5">
    <source>
        <dbReference type="ARBA" id="ARBA00022833"/>
    </source>
</evidence>
<evidence type="ECO:0000259" key="11">
    <source>
        <dbReference type="Pfam" id="PF02953"/>
    </source>
</evidence>
<feature type="non-terminal residue" evidence="12">
    <location>
        <position position="79"/>
    </location>
</feature>
<dbReference type="GO" id="GO:0015031">
    <property type="term" value="P:protein transport"/>
    <property type="evidence" value="ECO:0007669"/>
    <property type="project" value="UniProtKB-KW"/>
</dbReference>
<accession>A0A1Y2I7E6</accession>
<dbReference type="SUPFAM" id="SSF144122">
    <property type="entry name" value="Tim10-like"/>
    <property type="match status" value="1"/>
</dbReference>
<evidence type="ECO:0000256" key="10">
    <source>
        <dbReference type="RuleBase" id="RU367043"/>
    </source>
</evidence>
<keyword evidence="5" id="KW-0862">Zinc</keyword>
<comment type="subunit">
    <text evidence="10">Heterohexamer.</text>
</comment>
<dbReference type="InterPro" id="IPR035427">
    <property type="entry name" value="Tim10-like_dom_sf"/>
</dbReference>
<dbReference type="GO" id="GO:0046872">
    <property type="term" value="F:metal ion binding"/>
    <property type="evidence" value="ECO:0007669"/>
    <property type="project" value="UniProtKB-KW"/>
</dbReference>
<evidence type="ECO:0000256" key="2">
    <source>
        <dbReference type="ARBA" id="ARBA00022448"/>
    </source>
</evidence>
<sequence length="79" mass="8933">MPQQQPMISPAVAMAEQEIEAMSDLFNRLGRICHEKCIVGEYHEPTLTKGESVCTDRCVSKFFDVSYKVGKLLEARRNA</sequence>
<dbReference type="AlphaFoldDB" id="A0A1Y2I7E6"/>
<dbReference type="Proteomes" id="UP000193411">
    <property type="component" value="Unassembled WGS sequence"/>
</dbReference>
<evidence type="ECO:0000256" key="7">
    <source>
        <dbReference type="ARBA" id="ARBA00023010"/>
    </source>
</evidence>
<keyword evidence="8 10" id="KW-0496">Mitochondrion</keyword>
<dbReference type="PANTHER" id="PTHR11038:SF16">
    <property type="entry name" value="MITOCHONDRIAL IMPORT INNER MEMBRANE TRANSLOCASE SUBUNIT TIM10"/>
    <property type="match status" value="1"/>
</dbReference>
<name>A0A1Y2I7E6_9FUNG</name>
<proteinExistence type="inferred from homology"/>
<keyword evidence="6 10" id="KW-0653">Protein transport</keyword>
<evidence type="ECO:0000313" key="12">
    <source>
        <dbReference type="EMBL" id="ORZ41432.1"/>
    </source>
</evidence>
<keyword evidence="4 10" id="KW-0999">Mitochondrion inner membrane</keyword>
<dbReference type="InterPro" id="IPR004217">
    <property type="entry name" value="Tim10-like"/>
</dbReference>
<evidence type="ECO:0000256" key="3">
    <source>
        <dbReference type="ARBA" id="ARBA00022723"/>
    </source>
</evidence>
<evidence type="ECO:0000256" key="4">
    <source>
        <dbReference type="ARBA" id="ARBA00022792"/>
    </source>
</evidence>
<keyword evidence="10" id="KW-0143">Chaperone</keyword>
<evidence type="ECO:0000256" key="6">
    <source>
        <dbReference type="ARBA" id="ARBA00022927"/>
    </source>
</evidence>
<keyword evidence="7 10" id="KW-0811">Translocation</keyword>
<comment type="caution">
    <text evidence="12">The sequence shown here is derived from an EMBL/GenBank/DDBJ whole genome shotgun (WGS) entry which is preliminary data.</text>
</comment>